<protein>
    <submittedName>
        <fullName evidence="3">Ran/spi1 binding protein</fullName>
    </submittedName>
</protein>
<sequence>MADSNTNPLAPKTDEEHDPHFEPVIKLTEEVTTKTNEEDETVIFKLRAKLFRFDSEGNEWKERGTGEARLLQHKDTQKIRLVMRREKTLKVCANHLISHDMRLQPNIGSDRSWVWKVVADYSEDPPTSETLAIRFANSEYAGQFKKAFEDAQVNNAKLASASVAAAEEKSEETAESKDELEGEANAPAPGETNPPAAGAGEKTGEE</sequence>
<evidence type="ECO:0000256" key="1">
    <source>
        <dbReference type="SAM" id="MobiDB-lite"/>
    </source>
</evidence>
<accession>A0AAD4L8A8</accession>
<dbReference type="CDD" id="cd13179">
    <property type="entry name" value="RanBD_RanBP1"/>
    <property type="match status" value="1"/>
</dbReference>
<evidence type="ECO:0000313" key="4">
    <source>
        <dbReference type="Proteomes" id="UP001201163"/>
    </source>
</evidence>
<dbReference type="GO" id="GO:0005737">
    <property type="term" value="C:cytoplasm"/>
    <property type="evidence" value="ECO:0007669"/>
    <property type="project" value="TreeGrafter"/>
</dbReference>
<dbReference type="PROSITE" id="PS50196">
    <property type="entry name" value="RANBD1"/>
    <property type="match status" value="1"/>
</dbReference>
<feature type="compositionally biased region" description="Basic and acidic residues" evidence="1">
    <location>
        <begin position="166"/>
        <end position="179"/>
    </location>
</feature>
<feature type="domain" description="RanBD1" evidence="2">
    <location>
        <begin position="20"/>
        <end position="157"/>
    </location>
</feature>
<feature type="region of interest" description="Disordered" evidence="1">
    <location>
        <begin position="1"/>
        <end position="21"/>
    </location>
</feature>
<gene>
    <name evidence="3" type="ORF">EDB92DRAFT_1894257</name>
</gene>
<dbReference type="InterPro" id="IPR000156">
    <property type="entry name" value="Ran_bind_dom"/>
</dbReference>
<dbReference type="AlphaFoldDB" id="A0AAD4L8A8"/>
<dbReference type="SUPFAM" id="SSF50729">
    <property type="entry name" value="PH domain-like"/>
    <property type="match status" value="1"/>
</dbReference>
<comment type="caution">
    <text evidence="3">The sequence shown here is derived from an EMBL/GenBank/DDBJ whole genome shotgun (WGS) entry which is preliminary data.</text>
</comment>
<dbReference type="Pfam" id="PF00638">
    <property type="entry name" value="Ran_BP1"/>
    <property type="match status" value="1"/>
</dbReference>
<dbReference type="SMART" id="SM00160">
    <property type="entry name" value="RanBD"/>
    <property type="match status" value="1"/>
</dbReference>
<dbReference type="InterPro" id="IPR045255">
    <property type="entry name" value="RanBP1-like"/>
</dbReference>
<dbReference type="EMBL" id="JAKELL010000100">
    <property type="protein sequence ID" value="KAH8982386.1"/>
    <property type="molecule type" value="Genomic_DNA"/>
</dbReference>
<dbReference type="GO" id="GO:0006913">
    <property type="term" value="P:nucleocytoplasmic transport"/>
    <property type="evidence" value="ECO:0007669"/>
    <property type="project" value="InterPro"/>
</dbReference>
<feature type="compositionally biased region" description="Basic and acidic residues" evidence="1">
    <location>
        <begin position="12"/>
        <end position="21"/>
    </location>
</feature>
<dbReference type="Proteomes" id="UP001201163">
    <property type="component" value="Unassembled WGS sequence"/>
</dbReference>
<dbReference type="InterPro" id="IPR045256">
    <property type="entry name" value="RanBP1_RanBD"/>
</dbReference>
<dbReference type="GO" id="GO:0005096">
    <property type="term" value="F:GTPase activator activity"/>
    <property type="evidence" value="ECO:0007669"/>
    <property type="project" value="TreeGrafter"/>
</dbReference>
<dbReference type="PANTHER" id="PTHR23138">
    <property type="entry name" value="RAN BINDING PROTEIN"/>
    <property type="match status" value="1"/>
</dbReference>
<evidence type="ECO:0000313" key="3">
    <source>
        <dbReference type="EMBL" id="KAH8982386.1"/>
    </source>
</evidence>
<feature type="region of interest" description="Disordered" evidence="1">
    <location>
        <begin position="158"/>
        <end position="206"/>
    </location>
</feature>
<keyword evidence="4" id="KW-1185">Reference proteome</keyword>
<dbReference type="Gene3D" id="2.30.29.30">
    <property type="entry name" value="Pleckstrin-homology domain (PH domain)/Phosphotyrosine-binding domain (PTB)"/>
    <property type="match status" value="1"/>
</dbReference>
<evidence type="ECO:0000259" key="2">
    <source>
        <dbReference type="PROSITE" id="PS50196"/>
    </source>
</evidence>
<proteinExistence type="predicted"/>
<dbReference type="PANTHER" id="PTHR23138:SF87">
    <property type="entry name" value="E3 SUMO-PROTEIN LIGASE RANBP2"/>
    <property type="match status" value="1"/>
</dbReference>
<reference evidence="3" key="1">
    <citation type="submission" date="2022-01" db="EMBL/GenBank/DDBJ databases">
        <title>Comparative genomics reveals a dynamic genome evolution in the ectomycorrhizal milk-cap (Lactarius) mushrooms.</title>
        <authorList>
            <consortium name="DOE Joint Genome Institute"/>
            <person name="Lebreton A."/>
            <person name="Tang N."/>
            <person name="Kuo A."/>
            <person name="LaButti K."/>
            <person name="Drula E."/>
            <person name="Barry K."/>
            <person name="Clum A."/>
            <person name="Lipzen A."/>
            <person name="Mousain D."/>
            <person name="Ng V."/>
            <person name="Wang R."/>
            <person name="Wang X."/>
            <person name="Dai Y."/>
            <person name="Henrissat B."/>
            <person name="Grigoriev I.V."/>
            <person name="Guerin-Laguette A."/>
            <person name="Yu F."/>
            <person name="Martin F.M."/>
        </authorList>
    </citation>
    <scope>NUCLEOTIDE SEQUENCE</scope>
    <source>
        <strain evidence="3">QP</strain>
    </source>
</reference>
<organism evidence="3 4">
    <name type="scientific">Lactarius akahatsu</name>
    <dbReference type="NCBI Taxonomy" id="416441"/>
    <lineage>
        <taxon>Eukaryota</taxon>
        <taxon>Fungi</taxon>
        <taxon>Dikarya</taxon>
        <taxon>Basidiomycota</taxon>
        <taxon>Agaricomycotina</taxon>
        <taxon>Agaricomycetes</taxon>
        <taxon>Russulales</taxon>
        <taxon>Russulaceae</taxon>
        <taxon>Lactarius</taxon>
    </lineage>
</organism>
<dbReference type="GO" id="GO:0005643">
    <property type="term" value="C:nuclear pore"/>
    <property type="evidence" value="ECO:0007669"/>
    <property type="project" value="TreeGrafter"/>
</dbReference>
<dbReference type="FunFam" id="2.30.29.30:FF:000312">
    <property type="entry name" value="Ran binding protein 1"/>
    <property type="match status" value="1"/>
</dbReference>
<name>A0AAD4L8A8_9AGAM</name>
<dbReference type="InterPro" id="IPR011993">
    <property type="entry name" value="PH-like_dom_sf"/>
</dbReference>